<sequence>MYSGTLGLANVDTQQGDILWSASTSAINMLNQFCAHKPFDSRGQRFFPSPPPTLPFLGFLLLLPLSLSSSI</sequence>
<evidence type="ECO:0000313" key="2">
    <source>
        <dbReference type="Proteomes" id="UP001055811"/>
    </source>
</evidence>
<accession>A0ACB9AD53</accession>
<dbReference type="EMBL" id="CM042015">
    <property type="protein sequence ID" value="KAI3707885.1"/>
    <property type="molecule type" value="Genomic_DNA"/>
</dbReference>
<gene>
    <name evidence="1" type="ORF">L2E82_36786</name>
</gene>
<evidence type="ECO:0000313" key="1">
    <source>
        <dbReference type="EMBL" id="KAI3707885.1"/>
    </source>
</evidence>
<reference evidence="2" key="1">
    <citation type="journal article" date="2022" name="Mol. Ecol. Resour.">
        <title>The genomes of chicory, endive, great burdock and yacon provide insights into Asteraceae palaeo-polyploidization history and plant inulin production.</title>
        <authorList>
            <person name="Fan W."/>
            <person name="Wang S."/>
            <person name="Wang H."/>
            <person name="Wang A."/>
            <person name="Jiang F."/>
            <person name="Liu H."/>
            <person name="Zhao H."/>
            <person name="Xu D."/>
            <person name="Zhang Y."/>
        </authorList>
    </citation>
    <scope>NUCLEOTIDE SEQUENCE [LARGE SCALE GENOMIC DNA]</scope>
    <source>
        <strain evidence="2">cv. Punajuju</strain>
    </source>
</reference>
<comment type="caution">
    <text evidence="1">The sequence shown here is derived from an EMBL/GenBank/DDBJ whole genome shotgun (WGS) entry which is preliminary data.</text>
</comment>
<dbReference type="Proteomes" id="UP001055811">
    <property type="component" value="Linkage Group LG07"/>
</dbReference>
<proteinExistence type="predicted"/>
<keyword evidence="2" id="KW-1185">Reference proteome</keyword>
<protein>
    <submittedName>
        <fullName evidence="1">Uncharacterized protein</fullName>
    </submittedName>
</protein>
<name>A0ACB9AD53_CICIN</name>
<organism evidence="1 2">
    <name type="scientific">Cichorium intybus</name>
    <name type="common">Chicory</name>
    <dbReference type="NCBI Taxonomy" id="13427"/>
    <lineage>
        <taxon>Eukaryota</taxon>
        <taxon>Viridiplantae</taxon>
        <taxon>Streptophyta</taxon>
        <taxon>Embryophyta</taxon>
        <taxon>Tracheophyta</taxon>
        <taxon>Spermatophyta</taxon>
        <taxon>Magnoliopsida</taxon>
        <taxon>eudicotyledons</taxon>
        <taxon>Gunneridae</taxon>
        <taxon>Pentapetalae</taxon>
        <taxon>asterids</taxon>
        <taxon>campanulids</taxon>
        <taxon>Asterales</taxon>
        <taxon>Asteraceae</taxon>
        <taxon>Cichorioideae</taxon>
        <taxon>Cichorieae</taxon>
        <taxon>Cichoriinae</taxon>
        <taxon>Cichorium</taxon>
    </lineage>
</organism>
<reference evidence="1 2" key="2">
    <citation type="journal article" date="2022" name="Mol. Ecol. Resour.">
        <title>The genomes of chicory, endive, great burdock and yacon provide insights into Asteraceae paleo-polyploidization history and plant inulin production.</title>
        <authorList>
            <person name="Fan W."/>
            <person name="Wang S."/>
            <person name="Wang H."/>
            <person name="Wang A."/>
            <person name="Jiang F."/>
            <person name="Liu H."/>
            <person name="Zhao H."/>
            <person name="Xu D."/>
            <person name="Zhang Y."/>
        </authorList>
    </citation>
    <scope>NUCLEOTIDE SEQUENCE [LARGE SCALE GENOMIC DNA]</scope>
    <source>
        <strain evidence="2">cv. Punajuju</strain>
        <tissue evidence="1">Leaves</tissue>
    </source>
</reference>